<dbReference type="RefSeq" id="XP_026686588.1">
    <property type="nucleotide sequence ID" value="XM_026830787.1"/>
</dbReference>
<name>A0A3Q0JHK8_DIACI</name>
<dbReference type="PaxDb" id="121845-A0A3Q0JHK8"/>
<evidence type="ECO:0000313" key="9">
    <source>
        <dbReference type="RefSeq" id="XP_026686588.1"/>
    </source>
</evidence>
<protein>
    <recommendedName>
        <fullName evidence="2">Regulatory protein zeste</fullName>
    </recommendedName>
</protein>
<dbReference type="KEGG" id="dci:113471549"/>
<dbReference type="Pfam" id="PF13873">
    <property type="entry name" value="Myb_DNA-bind_5"/>
    <property type="match status" value="1"/>
</dbReference>
<evidence type="ECO:0000313" key="8">
    <source>
        <dbReference type="Proteomes" id="UP000079169"/>
    </source>
</evidence>
<keyword evidence="8" id="KW-1185">Reference proteome</keyword>
<reference evidence="9" key="1">
    <citation type="submission" date="2025-08" db="UniProtKB">
        <authorList>
            <consortium name="RefSeq"/>
        </authorList>
    </citation>
    <scope>IDENTIFICATION</scope>
</reference>
<keyword evidence="4" id="KW-0804">Transcription</keyword>
<organism evidence="8 9">
    <name type="scientific">Diaphorina citri</name>
    <name type="common">Asian citrus psyllid</name>
    <dbReference type="NCBI Taxonomy" id="121845"/>
    <lineage>
        <taxon>Eukaryota</taxon>
        <taxon>Metazoa</taxon>
        <taxon>Ecdysozoa</taxon>
        <taxon>Arthropoda</taxon>
        <taxon>Hexapoda</taxon>
        <taxon>Insecta</taxon>
        <taxon>Pterygota</taxon>
        <taxon>Neoptera</taxon>
        <taxon>Paraneoptera</taxon>
        <taxon>Hemiptera</taxon>
        <taxon>Sternorrhyncha</taxon>
        <taxon>Psylloidea</taxon>
        <taxon>Psyllidae</taxon>
        <taxon>Diaphorininae</taxon>
        <taxon>Diaphorina</taxon>
    </lineage>
</organism>
<sequence length="282" mass="32052">MAKRTVYSFHEKEIFQELLKQEKVLTDCSTKRYGGTNASEEKNQAWKRIVESFNSMHGVQKRTMEQLKKIFSNMKQDRKEILRKKRHATGTGGGPAIICTVEDGDLNDDLFDKMIAKPIEGAIDSDLTVVTPESVDDEYSVDDPGISYSEVVVEEEVLVDSTLNTTSEEPHLQPEPLPQPCTSRPTVIQKPESLKRKGTKLPQKLGSRSKVSCEVEAKGNRVLIQQQQDEELHLLLVTMYKAEAELAQFNLQQAKLDAARRTKFEDEKRAIELELLKKQMMD</sequence>
<evidence type="ECO:0000256" key="3">
    <source>
        <dbReference type="ARBA" id="ARBA00023015"/>
    </source>
</evidence>
<proteinExistence type="predicted"/>
<evidence type="ECO:0000256" key="4">
    <source>
        <dbReference type="ARBA" id="ARBA00023163"/>
    </source>
</evidence>
<gene>
    <name evidence="9" type="primary">LOC113471549</name>
</gene>
<evidence type="ECO:0000256" key="6">
    <source>
        <dbReference type="SAM" id="MobiDB-lite"/>
    </source>
</evidence>
<evidence type="ECO:0000256" key="2">
    <source>
        <dbReference type="ARBA" id="ARBA00016807"/>
    </source>
</evidence>
<evidence type="ECO:0000256" key="1">
    <source>
        <dbReference type="ARBA" id="ARBA00011764"/>
    </source>
</evidence>
<dbReference type="GeneID" id="113471549"/>
<keyword evidence="3" id="KW-0805">Transcription regulation</keyword>
<dbReference type="InterPro" id="IPR028002">
    <property type="entry name" value="Myb_DNA-bind_5"/>
</dbReference>
<feature type="domain" description="Myb/SANT-like DNA-binding" evidence="7">
    <location>
        <begin position="8"/>
        <end position="81"/>
    </location>
</feature>
<feature type="region of interest" description="Disordered" evidence="6">
    <location>
        <begin position="163"/>
        <end position="184"/>
    </location>
</feature>
<comment type="function">
    <text evidence="5">Involved in transvection phenomena (= synapsis-dependent gene expression), where the synaptic pairing of chromosomes carrying genes with which zeste interacts influences the expression of these genes. Zeste binds to DNA and stimulates transcription from a nearby promoter.</text>
</comment>
<evidence type="ECO:0000259" key="7">
    <source>
        <dbReference type="Pfam" id="PF13873"/>
    </source>
</evidence>
<dbReference type="Proteomes" id="UP000079169">
    <property type="component" value="Unplaced"/>
</dbReference>
<dbReference type="AlphaFoldDB" id="A0A3Q0JHK8"/>
<accession>A0A3Q0JHK8</accession>
<evidence type="ECO:0000256" key="5">
    <source>
        <dbReference type="ARBA" id="ARBA00025466"/>
    </source>
</evidence>
<comment type="subunit">
    <text evidence="1">Self-associates forming complexes of several hundred monomers.</text>
</comment>